<reference evidence="1" key="1">
    <citation type="journal article" date="2023" name="Science">
        <title>Genome structures resolve the early diversification of teleost fishes.</title>
        <authorList>
            <person name="Parey E."/>
            <person name="Louis A."/>
            <person name="Montfort J."/>
            <person name="Bouchez O."/>
            <person name="Roques C."/>
            <person name="Iampietro C."/>
            <person name="Lluch J."/>
            <person name="Castinel A."/>
            <person name="Donnadieu C."/>
            <person name="Desvignes T."/>
            <person name="Floi Bucao C."/>
            <person name="Jouanno E."/>
            <person name="Wen M."/>
            <person name="Mejri S."/>
            <person name="Dirks R."/>
            <person name="Jansen H."/>
            <person name="Henkel C."/>
            <person name="Chen W.J."/>
            <person name="Zahm M."/>
            <person name="Cabau C."/>
            <person name="Klopp C."/>
            <person name="Thompson A.W."/>
            <person name="Robinson-Rechavi M."/>
            <person name="Braasch I."/>
            <person name="Lecointre G."/>
            <person name="Bobe J."/>
            <person name="Postlethwait J.H."/>
            <person name="Berthelot C."/>
            <person name="Roest Crollius H."/>
            <person name="Guiguen Y."/>
        </authorList>
    </citation>
    <scope>NUCLEOTIDE SEQUENCE</scope>
    <source>
        <strain evidence="1">WJC10195</strain>
    </source>
</reference>
<proteinExistence type="predicted"/>
<dbReference type="AlphaFoldDB" id="A0A9Q1EB51"/>
<accession>A0A9Q1EB51</accession>
<sequence>MVMDPEAFSELSLSMGFQEDFSWCGSDCRPDGAALPLASPGNCPSVPSSWQHCLAPPPGAVAAGGFQKHACEVCANFEERPLLESLRITG</sequence>
<name>A0A9Q1EB51_SYNKA</name>
<evidence type="ECO:0000313" key="1">
    <source>
        <dbReference type="EMBL" id="KAJ8335532.1"/>
    </source>
</evidence>
<gene>
    <name evidence="1" type="ORF">SKAU_G00388740</name>
</gene>
<comment type="caution">
    <text evidence="1">The sequence shown here is derived from an EMBL/GenBank/DDBJ whole genome shotgun (WGS) entry which is preliminary data.</text>
</comment>
<dbReference type="Proteomes" id="UP001152622">
    <property type="component" value="Chromosome 20"/>
</dbReference>
<dbReference type="EMBL" id="JAINUF010000020">
    <property type="protein sequence ID" value="KAJ8335532.1"/>
    <property type="molecule type" value="Genomic_DNA"/>
</dbReference>
<organism evidence="1 2">
    <name type="scientific">Synaphobranchus kaupii</name>
    <name type="common">Kaup's arrowtooth eel</name>
    <dbReference type="NCBI Taxonomy" id="118154"/>
    <lineage>
        <taxon>Eukaryota</taxon>
        <taxon>Metazoa</taxon>
        <taxon>Chordata</taxon>
        <taxon>Craniata</taxon>
        <taxon>Vertebrata</taxon>
        <taxon>Euteleostomi</taxon>
        <taxon>Actinopterygii</taxon>
        <taxon>Neopterygii</taxon>
        <taxon>Teleostei</taxon>
        <taxon>Anguilliformes</taxon>
        <taxon>Synaphobranchidae</taxon>
        <taxon>Synaphobranchus</taxon>
    </lineage>
</organism>
<keyword evidence="2" id="KW-1185">Reference proteome</keyword>
<evidence type="ECO:0000313" key="2">
    <source>
        <dbReference type="Proteomes" id="UP001152622"/>
    </source>
</evidence>
<protein>
    <submittedName>
        <fullName evidence="1">Uncharacterized protein</fullName>
    </submittedName>
</protein>